<evidence type="ECO:0000256" key="1">
    <source>
        <dbReference type="SAM" id="Phobius"/>
    </source>
</evidence>
<proteinExistence type="predicted"/>
<dbReference type="AlphaFoldDB" id="A0A0T9LYX6"/>
<dbReference type="EMBL" id="CPZJ01000004">
    <property type="protein sequence ID" value="CNF40169.1"/>
    <property type="molecule type" value="Genomic_DNA"/>
</dbReference>
<keyword evidence="1" id="KW-0472">Membrane</keyword>
<evidence type="ECO:0000313" key="3">
    <source>
        <dbReference type="Proteomes" id="UP000038750"/>
    </source>
</evidence>
<keyword evidence="1" id="KW-0812">Transmembrane</keyword>
<keyword evidence="1" id="KW-1133">Transmembrane helix</keyword>
<gene>
    <name evidence="2" type="ORF">ERS008530_01082</name>
</gene>
<protein>
    <submittedName>
        <fullName evidence="2">Uncharacterized protein</fullName>
    </submittedName>
</protein>
<sequence length="74" mass="8831">MELIMNVNEFLFTQWRYYHFVCFFITFAVFIFFTTIIDIYNDGGLSLFNYSYIVGHLLILIFGLGCFYLSTKKP</sequence>
<reference evidence="2 3" key="1">
    <citation type="submission" date="2015-03" db="EMBL/GenBank/DDBJ databases">
        <authorList>
            <person name="Murphy D."/>
        </authorList>
    </citation>
    <scope>NUCLEOTIDE SEQUENCE [LARGE SCALE GENOMIC DNA]</scope>
    <source>
        <strain evidence="2 3">BR165/97</strain>
    </source>
</reference>
<evidence type="ECO:0000313" key="2">
    <source>
        <dbReference type="EMBL" id="CNF40169.1"/>
    </source>
</evidence>
<feature type="transmembrane region" description="Helical" evidence="1">
    <location>
        <begin position="52"/>
        <end position="70"/>
    </location>
</feature>
<dbReference type="STRING" id="631.CH53_1198"/>
<organism evidence="2 3">
    <name type="scientific">Yersinia intermedia</name>
    <dbReference type="NCBI Taxonomy" id="631"/>
    <lineage>
        <taxon>Bacteria</taxon>
        <taxon>Pseudomonadati</taxon>
        <taxon>Pseudomonadota</taxon>
        <taxon>Gammaproteobacteria</taxon>
        <taxon>Enterobacterales</taxon>
        <taxon>Yersiniaceae</taxon>
        <taxon>Yersinia</taxon>
    </lineage>
</organism>
<dbReference type="Proteomes" id="UP000038750">
    <property type="component" value="Unassembled WGS sequence"/>
</dbReference>
<name>A0A0T9LYX6_YERIN</name>
<feature type="transmembrane region" description="Helical" evidence="1">
    <location>
        <begin position="20"/>
        <end position="40"/>
    </location>
</feature>
<accession>A0A0T9LYX6</accession>